<name>A0ABQ3FLX6_9GAMM</name>
<reference evidence="4" key="1">
    <citation type="journal article" date="2019" name="Int. J. Syst. Evol. Microbiol.">
        <title>The Global Catalogue of Microorganisms (GCM) 10K type strain sequencing project: providing services to taxonomists for standard genome sequencing and annotation.</title>
        <authorList>
            <consortium name="The Broad Institute Genomics Platform"/>
            <consortium name="The Broad Institute Genome Sequencing Center for Infectious Disease"/>
            <person name="Wu L."/>
            <person name="Ma J."/>
        </authorList>
    </citation>
    <scope>NUCLEOTIDE SEQUENCE [LARGE SCALE GENOMIC DNA]</scope>
    <source>
        <strain evidence="4">KCTC 42082</strain>
    </source>
</reference>
<dbReference type="EMBL" id="BMZM01000003">
    <property type="protein sequence ID" value="GHC29528.1"/>
    <property type="molecule type" value="Genomic_DNA"/>
</dbReference>
<evidence type="ECO:0000256" key="1">
    <source>
        <dbReference type="SAM" id="MobiDB-lite"/>
    </source>
</evidence>
<dbReference type="RefSeq" id="WP_229819737.1">
    <property type="nucleotide sequence ID" value="NZ_BMZM01000003.1"/>
</dbReference>
<accession>A0ABQ3FLX6</accession>
<protein>
    <submittedName>
        <fullName evidence="3">Malto-oligosyltrehalose synthase</fullName>
    </submittedName>
</protein>
<dbReference type="CDD" id="cd11336">
    <property type="entry name" value="AmyAc_MTSase"/>
    <property type="match status" value="1"/>
</dbReference>
<sequence length="966" mass="107818">MSEISMDAPSNVPDQQPLLSCLRLQFHKDFTLDDAEALVDYFAGLGITHLYASPLWAARSGSTHGYDGIDPTRLNPEIGDEAALIRLVERLRAHGMGLIVDFVPNHLAVGGRENPYWQDVLRWGPSGRFADMFDINWRDNGDPTLEGRLLVPFLGEAYGQALVSGDMKLALDETTGLFHVDYFEHCFPIDPRCHALMLLENGMGEQARLFEQIEDAVSLEEGAERAGLALAEYVRTDEGRAALNTLLARYNPEEPEGAERLHVLLERQHYRLAWWRTANDSLNWRRFFDITELGALRVDDPAVFAQTHVYLLELIERGLIDGVRLDHVDGLADPAGYCRLLRARVDEAATRRPGGAPETPMPIFVEKILEGNESLPLDWGVTGTTGYEFMNAVSKLQHDPEGEAPLKALWQSLSGREHSFEAEVARARRELIHSALATEFERTVRALSDVARHDPMTRDMTPAMIRRALCELAVQFPIYRTYADDQGLAPRDENFFAHAMVAARDNLTPPDQMVLDQLYDWLGGEAPANDDELGCRLRRNAIVRFAQLTSPLAAKAVEDTAGYRSTVLISRNDVGFDGAHFAGSSEGFHRFNAWQARHFPGTLVTTATHDHKRGEDVRARLAALSEWGDTWAERVREWLTASSSLRQPSHDGASVGPSTAEEMMIYQLIAGAWPLTLAPDDAQGLEQFAERIADWQQKALREAKLNSHWLYPDEDHEAQCRDFVMTLLTDARGASLRQSIYDMVATISPAGALNGLVQTLLRMTVPGVPDCYQGTERWDFSLVDPDNRRPVDFDERRAQLADDRSLPELIEHWRDGCIKQALITQVLGLRQRLPEPFLHGDYQALDFEGERAGQLIGFTREHAGQTVMVIAVRHGGSLLEDDSLQISSSHWGNTRVKCPDDEAGGWQSLATGQPVSLQAPMAELMSSLPFCVLFRETAPVMATSDQAMQAEPTQTGVTRSDQMQSV</sequence>
<dbReference type="InterPro" id="IPR006047">
    <property type="entry name" value="GH13_cat_dom"/>
</dbReference>
<dbReference type="SUPFAM" id="SSF51445">
    <property type="entry name" value="(Trans)glycosidases"/>
    <property type="match status" value="1"/>
</dbReference>
<dbReference type="InterPro" id="IPR012767">
    <property type="entry name" value="Trehalose_TreY"/>
</dbReference>
<feature type="region of interest" description="Disordered" evidence="1">
    <location>
        <begin position="945"/>
        <end position="966"/>
    </location>
</feature>
<dbReference type="Pfam" id="PF00128">
    <property type="entry name" value="Alpha-amylase"/>
    <property type="match status" value="1"/>
</dbReference>
<dbReference type="PANTHER" id="PTHR10357">
    <property type="entry name" value="ALPHA-AMYLASE FAMILY MEMBER"/>
    <property type="match status" value="1"/>
</dbReference>
<keyword evidence="4" id="KW-1185">Reference proteome</keyword>
<dbReference type="Gene3D" id="3.20.20.80">
    <property type="entry name" value="Glycosidases"/>
    <property type="match status" value="3"/>
</dbReference>
<dbReference type="Gene3D" id="3.30.1590.10">
    <property type="entry name" value="Maltooligosyl trehalose synthase, domain 2"/>
    <property type="match status" value="1"/>
</dbReference>
<feature type="domain" description="Glycosyl hydrolase family 13 catalytic" evidence="2">
    <location>
        <begin position="26"/>
        <end position="504"/>
    </location>
</feature>
<proteinExistence type="predicted"/>
<comment type="caution">
    <text evidence="3">The sequence shown here is derived from an EMBL/GenBank/DDBJ whole genome shotgun (WGS) entry which is preliminary data.</text>
</comment>
<dbReference type="InterPro" id="IPR017853">
    <property type="entry name" value="GH"/>
</dbReference>
<dbReference type="NCBIfam" id="TIGR02401">
    <property type="entry name" value="trehalose_TreY"/>
    <property type="match status" value="1"/>
</dbReference>
<evidence type="ECO:0000313" key="3">
    <source>
        <dbReference type="EMBL" id="GHC29528.1"/>
    </source>
</evidence>
<dbReference type="PANTHER" id="PTHR10357:SF216">
    <property type="entry name" value="MALTOOLIGOSYL TREHALOSE SYNTHASE-RELATED"/>
    <property type="match status" value="1"/>
</dbReference>
<dbReference type="Proteomes" id="UP000604243">
    <property type="component" value="Unassembled WGS sequence"/>
</dbReference>
<evidence type="ECO:0000259" key="2">
    <source>
        <dbReference type="SMART" id="SM00642"/>
    </source>
</evidence>
<organism evidence="3 4">
    <name type="scientific">Kushneria pakistanensis</name>
    <dbReference type="NCBI Taxonomy" id="1508770"/>
    <lineage>
        <taxon>Bacteria</taxon>
        <taxon>Pseudomonadati</taxon>
        <taxon>Pseudomonadota</taxon>
        <taxon>Gammaproteobacteria</taxon>
        <taxon>Oceanospirillales</taxon>
        <taxon>Halomonadaceae</taxon>
        <taxon>Kushneria</taxon>
    </lineage>
</organism>
<dbReference type="SMART" id="SM00642">
    <property type="entry name" value="Aamy"/>
    <property type="match status" value="1"/>
</dbReference>
<gene>
    <name evidence="3" type="ORF">GCM10010082_24130</name>
</gene>
<evidence type="ECO:0000313" key="4">
    <source>
        <dbReference type="Proteomes" id="UP000604243"/>
    </source>
</evidence>